<dbReference type="RefSeq" id="YP_009455748.1">
    <property type="nucleotide sequence ID" value="NC_036804.1"/>
</dbReference>
<organism evidence="8">
    <name type="scientific">Dictyopteris divaricata</name>
    <dbReference type="NCBI Taxonomy" id="156996"/>
    <lineage>
        <taxon>Eukaryota</taxon>
        <taxon>Sar</taxon>
        <taxon>Stramenopiles</taxon>
        <taxon>Ochrophyta</taxon>
        <taxon>PX clade</taxon>
        <taxon>Phaeophyceae</taxon>
        <taxon>Dictyotales</taxon>
        <taxon>Dictyotaceae</taxon>
        <taxon>Dictyopteris</taxon>
    </lineage>
</organism>
<keyword evidence="4 7" id="KW-1133">Transmembrane helix</keyword>
<dbReference type="NCBIfam" id="TIGR03053">
    <property type="entry name" value="PS_I_psaM"/>
    <property type="match status" value="1"/>
</dbReference>
<evidence type="ECO:0000256" key="4">
    <source>
        <dbReference type="ARBA" id="ARBA00022989"/>
    </source>
</evidence>
<keyword evidence="8" id="KW-0934">Plastid</keyword>
<gene>
    <name evidence="7 8" type="primary">psaM</name>
</gene>
<dbReference type="InterPro" id="IPR037279">
    <property type="entry name" value="PSI_PsaM_sf"/>
</dbReference>
<comment type="similarity">
    <text evidence="7">Belongs to the PsaM family.</text>
</comment>
<keyword evidence="8" id="KW-0150">Chloroplast</keyword>
<protein>
    <recommendedName>
        <fullName evidence="7">Photosystem I reaction center subunit XII</fullName>
    </recommendedName>
    <alternativeName>
        <fullName evidence="7">PSI-M</fullName>
    </alternativeName>
</protein>
<evidence type="ECO:0000256" key="7">
    <source>
        <dbReference type="HAMAP-Rule" id="MF_00828"/>
    </source>
</evidence>
<evidence type="ECO:0000256" key="2">
    <source>
        <dbReference type="ARBA" id="ARBA00022692"/>
    </source>
</evidence>
<keyword evidence="1 7" id="KW-0602">Photosynthesis</keyword>
<keyword evidence="5 7" id="KW-0793">Thylakoid</keyword>
<accession>A0A2I4Q286</accession>
<evidence type="ECO:0000256" key="6">
    <source>
        <dbReference type="ARBA" id="ARBA00023136"/>
    </source>
</evidence>
<proteinExistence type="inferred from homology"/>
<dbReference type="GO" id="GO:0015979">
    <property type="term" value="P:photosynthesis"/>
    <property type="evidence" value="ECO:0007669"/>
    <property type="project" value="UniProtKB-UniRule"/>
</dbReference>
<dbReference type="InterPro" id="IPR010010">
    <property type="entry name" value="PSI_PsaM"/>
</dbReference>
<dbReference type="AlphaFoldDB" id="A0A2I4Q286"/>
<dbReference type="Pfam" id="PF07465">
    <property type="entry name" value="PsaM"/>
    <property type="match status" value="1"/>
</dbReference>
<dbReference type="GO" id="GO:0009535">
    <property type="term" value="C:chloroplast thylakoid membrane"/>
    <property type="evidence" value="ECO:0007669"/>
    <property type="project" value="UniProtKB-SubCell"/>
</dbReference>
<reference evidence="8" key="1">
    <citation type="journal article" date="2017" name="Mar. Biotechnol.">
        <title>Plastid Genome of Dictyopteris divaricata (Dictyotales, Phaeophyceae): Understanding the Evolution of Plastid Genomes in Brown Algae.</title>
        <authorList>
            <person name="Liu F."/>
            <person name="Jin Z."/>
            <person name="Wang Y."/>
            <person name="Bi Y."/>
            <person name="Melton J.T.III."/>
        </authorList>
    </citation>
    <scope>NUCLEOTIDE SEQUENCE</scope>
</reference>
<keyword evidence="6 7" id="KW-0472">Membrane</keyword>
<dbReference type="EMBL" id="KY433579">
    <property type="protein sequence ID" value="AQZ24972.1"/>
    <property type="molecule type" value="Genomic_DNA"/>
</dbReference>
<evidence type="ECO:0000256" key="3">
    <source>
        <dbReference type="ARBA" id="ARBA00022836"/>
    </source>
</evidence>
<keyword evidence="3 7" id="KW-0603">Photosystem I</keyword>
<evidence type="ECO:0000256" key="5">
    <source>
        <dbReference type="ARBA" id="ARBA00023078"/>
    </source>
</evidence>
<name>A0A2I4Q286_9PHAE</name>
<dbReference type="GO" id="GO:0009522">
    <property type="term" value="C:photosystem I"/>
    <property type="evidence" value="ECO:0007669"/>
    <property type="project" value="UniProtKB-KW"/>
</dbReference>
<dbReference type="GeneID" id="35655996"/>
<comment type="subcellular location">
    <subcellularLocation>
        <location evidence="7">Plastid</location>
        <location evidence="7">Chloroplast thylakoid membrane</location>
        <topology evidence="7">Single-pass membrane protein</topology>
    </subcellularLocation>
</comment>
<keyword evidence="2 7" id="KW-0812">Transmembrane</keyword>
<evidence type="ECO:0000256" key="1">
    <source>
        <dbReference type="ARBA" id="ARBA00022531"/>
    </source>
</evidence>
<sequence length="30" mass="3197">MLTNLEVLIALALAVLPALLAFQLGKALYI</sequence>
<dbReference type="HAMAP" id="MF_00828">
    <property type="entry name" value="PSI_PsaM"/>
    <property type="match status" value="1"/>
</dbReference>
<geneLocation type="chloroplast" evidence="8"/>
<evidence type="ECO:0000313" key="8">
    <source>
        <dbReference type="EMBL" id="AQZ24972.1"/>
    </source>
</evidence>
<dbReference type="SUPFAM" id="SSF81548">
    <property type="entry name" value="Subunit XII of photosystem I reaction centre, PsaM"/>
    <property type="match status" value="1"/>
</dbReference>